<dbReference type="PANTHER" id="PTHR13864:SF15">
    <property type="entry name" value="T-CELL ACUTE LYMPHOCYTIC LEUKEMIA PROTEIN 1 HOMOLOG-RELATED"/>
    <property type="match status" value="1"/>
</dbReference>
<accession>A0A7R9MUK1</accession>
<keyword evidence="2" id="KW-0238">DNA-binding</keyword>
<dbReference type="OrthoDB" id="10069510at2759"/>
<evidence type="ECO:0000256" key="3">
    <source>
        <dbReference type="ARBA" id="ARBA00023163"/>
    </source>
</evidence>
<evidence type="ECO:0000313" key="6">
    <source>
        <dbReference type="Proteomes" id="UP000728032"/>
    </source>
</evidence>
<evidence type="ECO:0000256" key="2">
    <source>
        <dbReference type="ARBA" id="ARBA00023125"/>
    </source>
</evidence>
<keyword evidence="1" id="KW-0805">Transcription regulation</keyword>
<name>A0A7R9MUK1_9ACAR</name>
<dbReference type="InterPro" id="IPR040238">
    <property type="entry name" value="TAL-like"/>
</dbReference>
<gene>
    <name evidence="5" type="ORF">ONB1V03_LOCUS22634</name>
</gene>
<dbReference type="PANTHER" id="PTHR13864">
    <property type="entry name" value="T-CELL ACUTE LYMPHOCYTIC LEUKEMIA/STEM CELL LEUKEMIA-RELATED"/>
    <property type="match status" value="1"/>
</dbReference>
<dbReference type="EMBL" id="CAJPVJ010051885">
    <property type="protein sequence ID" value="CAG2183213.1"/>
    <property type="molecule type" value="Genomic_DNA"/>
</dbReference>
<dbReference type="Pfam" id="PF00010">
    <property type="entry name" value="HLH"/>
    <property type="match status" value="1"/>
</dbReference>
<dbReference type="GO" id="GO:0000978">
    <property type="term" value="F:RNA polymerase II cis-regulatory region sequence-specific DNA binding"/>
    <property type="evidence" value="ECO:0007669"/>
    <property type="project" value="TreeGrafter"/>
</dbReference>
<dbReference type="GO" id="GO:0000981">
    <property type="term" value="F:DNA-binding transcription factor activity, RNA polymerase II-specific"/>
    <property type="evidence" value="ECO:0007669"/>
    <property type="project" value="InterPro"/>
</dbReference>
<dbReference type="PROSITE" id="PS50888">
    <property type="entry name" value="BHLH"/>
    <property type="match status" value="1"/>
</dbReference>
<keyword evidence="6" id="KW-1185">Reference proteome</keyword>
<protein>
    <recommendedName>
        <fullName evidence="4">BHLH domain-containing protein</fullName>
    </recommendedName>
</protein>
<keyword evidence="3" id="KW-0804">Transcription</keyword>
<sequence length="50" mass="5898">MTLDCVPSVPRKAVRRIFTNSRERWRQQNVNGAFADLRRLVPTYPPDKKL</sequence>
<dbReference type="GO" id="GO:0046983">
    <property type="term" value="F:protein dimerization activity"/>
    <property type="evidence" value="ECO:0007669"/>
    <property type="project" value="InterPro"/>
</dbReference>
<dbReference type="Gene3D" id="4.10.280.10">
    <property type="entry name" value="Helix-loop-helix DNA-binding domain"/>
    <property type="match status" value="1"/>
</dbReference>
<evidence type="ECO:0000259" key="4">
    <source>
        <dbReference type="PROSITE" id="PS50888"/>
    </source>
</evidence>
<dbReference type="EMBL" id="OC966710">
    <property type="protein sequence ID" value="CAD7666086.1"/>
    <property type="molecule type" value="Genomic_DNA"/>
</dbReference>
<organism evidence="5">
    <name type="scientific">Oppiella nova</name>
    <dbReference type="NCBI Taxonomy" id="334625"/>
    <lineage>
        <taxon>Eukaryota</taxon>
        <taxon>Metazoa</taxon>
        <taxon>Ecdysozoa</taxon>
        <taxon>Arthropoda</taxon>
        <taxon>Chelicerata</taxon>
        <taxon>Arachnida</taxon>
        <taxon>Acari</taxon>
        <taxon>Acariformes</taxon>
        <taxon>Sarcoptiformes</taxon>
        <taxon>Oribatida</taxon>
        <taxon>Brachypylina</taxon>
        <taxon>Oppioidea</taxon>
        <taxon>Oppiidae</taxon>
        <taxon>Oppiella</taxon>
    </lineage>
</organism>
<reference evidence="5" key="1">
    <citation type="submission" date="2020-11" db="EMBL/GenBank/DDBJ databases">
        <authorList>
            <person name="Tran Van P."/>
        </authorList>
    </citation>
    <scope>NUCLEOTIDE SEQUENCE</scope>
</reference>
<evidence type="ECO:0000313" key="5">
    <source>
        <dbReference type="EMBL" id="CAD7666086.1"/>
    </source>
</evidence>
<evidence type="ECO:0000256" key="1">
    <source>
        <dbReference type="ARBA" id="ARBA00023015"/>
    </source>
</evidence>
<dbReference type="Proteomes" id="UP000728032">
    <property type="component" value="Unassembled WGS sequence"/>
</dbReference>
<dbReference type="SUPFAM" id="SSF47459">
    <property type="entry name" value="HLH, helix-loop-helix DNA-binding domain"/>
    <property type="match status" value="1"/>
</dbReference>
<feature type="domain" description="BHLH" evidence="4">
    <location>
        <begin position="14"/>
        <end position="50"/>
    </location>
</feature>
<dbReference type="InterPro" id="IPR036638">
    <property type="entry name" value="HLH_DNA-bd_sf"/>
</dbReference>
<dbReference type="InterPro" id="IPR011598">
    <property type="entry name" value="bHLH_dom"/>
</dbReference>
<feature type="non-terminal residue" evidence="5">
    <location>
        <position position="1"/>
    </location>
</feature>
<dbReference type="AlphaFoldDB" id="A0A7R9MUK1"/>
<proteinExistence type="predicted"/>